<evidence type="ECO:0000256" key="3">
    <source>
        <dbReference type="ARBA" id="ARBA00022448"/>
    </source>
</evidence>
<comment type="similarity">
    <text evidence="2">Belongs to the binding-protein-dependent transport system permease family. HisMQ subfamily.</text>
</comment>
<dbReference type="OrthoDB" id="6534575at2"/>
<evidence type="ECO:0000313" key="11">
    <source>
        <dbReference type="Proteomes" id="UP000451565"/>
    </source>
</evidence>
<sequence>MNYNWHWGVFFTEAIPGQTYLSWLLSGLGLTVSMGLCAWAIGLVLGSIVGVMRTAPNRWLAMFAAAYVEIFRNIPLLAQLFIWYFVVPELLPQAAHAWVVHLQPQPQQMLAGVLCLGMYTSARLAVQVSAGITSLPGGQRNAGLALGFTLVQTYRYVLLPMTFRIIIPPLTSEFMTVFKNSAVMSMIGMLELTAQGQQLVDYTSQPYESFTAVTMLYLLINMTALYVMRWIEKRVQIPGLVMGRR</sequence>
<feature type="transmembrane region" description="Helical" evidence="8">
    <location>
        <begin position="60"/>
        <end position="86"/>
    </location>
</feature>
<evidence type="ECO:0000256" key="2">
    <source>
        <dbReference type="ARBA" id="ARBA00010072"/>
    </source>
</evidence>
<keyword evidence="3 8" id="KW-0813">Transport</keyword>
<dbReference type="PANTHER" id="PTHR30614">
    <property type="entry name" value="MEMBRANE COMPONENT OF AMINO ACID ABC TRANSPORTER"/>
    <property type="match status" value="1"/>
</dbReference>
<dbReference type="Gene3D" id="1.10.3720.10">
    <property type="entry name" value="MetI-like"/>
    <property type="match status" value="1"/>
</dbReference>
<keyword evidence="6 8" id="KW-1133">Transmembrane helix</keyword>
<dbReference type="RefSeq" id="WP_153235702.1">
    <property type="nucleotide sequence ID" value="NZ_WINI01000008.1"/>
</dbReference>
<dbReference type="InterPro" id="IPR000515">
    <property type="entry name" value="MetI-like"/>
</dbReference>
<evidence type="ECO:0000256" key="4">
    <source>
        <dbReference type="ARBA" id="ARBA00022475"/>
    </source>
</evidence>
<dbReference type="GO" id="GO:0006865">
    <property type="term" value="P:amino acid transport"/>
    <property type="evidence" value="ECO:0007669"/>
    <property type="project" value="TreeGrafter"/>
</dbReference>
<dbReference type="SUPFAM" id="SSF161098">
    <property type="entry name" value="MetI-like"/>
    <property type="match status" value="1"/>
</dbReference>
<proteinExistence type="inferred from homology"/>
<dbReference type="InterPro" id="IPR035906">
    <property type="entry name" value="MetI-like_sf"/>
</dbReference>
<dbReference type="InterPro" id="IPR010065">
    <property type="entry name" value="AA_ABC_transptr_permease_3TM"/>
</dbReference>
<feature type="transmembrane region" description="Helical" evidence="8">
    <location>
        <begin position="20"/>
        <end position="48"/>
    </location>
</feature>
<dbReference type="EMBL" id="WINI01000008">
    <property type="protein sequence ID" value="MQR02073.1"/>
    <property type="molecule type" value="Genomic_DNA"/>
</dbReference>
<dbReference type="Proteomes" id="UP000451565">
    <property type="component" value="Unassembled WGS sequence"/>
</dbReference>
<dbReference type="NCBIfam" id="TIGR01726">
    <property type="entry name" value="HEQRo_perm_3TM"/>
    <property type="match status" value="1"/>
</dbReference>
<comment type="caution">
    <text evidence="10">The sequence shown here is derived from an EMBL/GenBank/DDBJ whole genome shotgun (WGS) entry which is preliminary data.</text>
</comment>
<evidence type="ECO:0000256" key="8">
    <source>
        <dbReference type="RuleBase" id="RU363032"/>
    </source>
</evidence>
<keyword evidence="11" id="KW-1185">Reference proteome</keyword>
<accession>A0A843YWK4</accession>
<evidence type="ECO:0000313" key="10">
    <source>
        <dbReference type="EMBL" id="MQR02073.1"/>
    </source>
</evidence>
<dbReference type="GO" id="GO:0022857">
    <property type="term" value="F:transmembrane transporter activity"/>
    <property type="evidence" value="ECO:0007669"/>
    <property type="project" value="InterPro"/>
</dbReference>
<name>A0A843YWK4_9BURK</name>
<dbReference type="AlphaFoldDB" id="A0A843YWK4"/>
<feature type="transmembrane region" description="Helical" evidence="8">
    <location>
        <begin position="209"/>
        <end position="228"/>
    </location>
</feature>
<feature type="domain" description="ABC transmembrane type-1" evidence="9">
    <location>
        <begin position="28"/>
        <end position="228"/>
    </location>
</feature>
<dbReference type="PANTHER" id="PTHR30614:SF42">
    <property type="entry name" value="GLUTAMATE_ASPARTATE IMPORT PERMEASE PROTEIN GLTJ"/>
    <property type="match status" value="1"/>
</dbReference>
<keyword evidence="4" id="KW-1003">Cell membrane</keyword>
<gene>
    <name evidence="10" type="ORF">GEV47_15455</name>
</gene>
<protein>
    <submittedName>
        <fullName evidence="10">ABC transporter permease subunit</fullName>
    </submittedName>
</protein>
<reference evidence="10 11" key="1">
    <citation type="submission" date="2019-10" db="EMBL/GenBank/DDBJ databases">
        <title>Glaciimonas soli sp. nov., a psychrophilic bacterium isolated from the forest soil of a high elevation mountain in Taiwan.</title>
        <authorList>
            <person name="Wang L.-T."/>
            <person name="Shieh W.Y."/>
        </authorList>
    </citation>
    <scope>NUCLEOTIDE SEQUENCE [LARGE SCALE GENOMIC DNA]</scope>
    <source>
        <strain evidence="10 11">GS1</strain>
    </source>
</reference>
<comment type="subcellular location">
    <subcellularLocation>
        <location evidence="1">Cell inner membrane</location>
        <topology evidence="1">Multi-pass membrane protein</topology>
    </subcellularLocation>
    <subcellularLocation>
        <location evidence="8">Cell membrane</location>
        <topology evidence="8">Multi-pass membrane protein</topology>
    </subcellularLocation>
</comment>
<dbReference type="PROSITE" id="PS50928">
    <property type="entry name" value="ABC_TM1"/>
    <property type="match status" value="1"/>
</dbReference>
<organism evidence="10 11">
    <name type="scientific">Glaciimonas soli</name>
    <dbReference type="NCBI Taxonomy" id="2590999"/>
    <lineage>
        <taxon>Bacteria</taxon>
        <taxon>Pseudomonadati</taxon>
        <taxon>Pseudomonadota</taxon>
        <taxon>Betaproteobacteria</taxon>
        <taxon>Burkholderiales</taxon>
        <taxon>Oxalobacteraceae</taxon>
        <taxon>Glaciimonas</taxon>
    </lineage>
</organism>
<dbReference type="InterPro" id="IPR043429">
    <property type="entry name" value="ArtM/GltK/GlnP/TcyL/YhdX-like"/>
</dbReference>
<keyword evidence="5 8" id="KW-0812">Transmembrane</keyword>
<evidence type="ECO:0000256" key="1">
    <source>
        <dbReference type="ARBA" id="ARBA00004429"/>
    </source>
</evidence>
<dbReference type="GO" id="GO:0043190">
    <property type="term" value="C:ATP-binding cassette (ABC) transporter complex"/>
    <property type="evidence" value="ECO:0007669"/>
    <property type="project" value="InterPro"/>
</dbReference>
<evidence type="ECO:0000256" key="5">
    <source>
        <dbReference type="ARBA" id="ARBA00022692"/>
    </source>
</evidence>
<dbReference type="CDD" id="cd06261">
    <property type="entry name" value="TM_PBP2"/>
    <property type="match status" value="1"/>
</dbReference>
<evidence type="ECO:0000259" key="9">
    <source>
        <dbReference type="PROSITE" id="PS50928"/>
    </source>
</evidence>
<evidence type="ECO:0000256" key="7">
    <source>
        <dbReference type="ARBA" id="ARBA00023136"/>
    </source>
</evidence>
<evidence type="ECO:0000256" key="6">
    <source>
        <dbReference type="ARBA" id="ARBA00022989"/>
    </source>
</evidence>
<keyword evidence="7 8" id="KW-0472">Membrane</keyword>
<dbReference type="Pfam" id="PF00528">
    <property type="entry name" value="BPD_transp_1"/>
    <property type="match status" value="1"/>
</dbReference>